<comment type="caution">
    <text evidence="4">The sequence shown here is derived from an EMBL/GenBank/DDBJ whole genome shotgun (WGS) entry which is preliminary data.</text>
</comment>
<protein>
    <submittedName>
        <fullName evidence="4">ZZ-type zinc finger-containing protein 3</fullName>
    </submittedName>
</protein>
<dbReference type="InterPro" id="IPR001005">
    <property type="entry name" value="SANT/Myb"/>
</dbReference>
<name>A0AAV4SBU5_CAEEX</name>
<dbReference type="SMART" id="SM00717">
    <property type="entry name" value="SANT"/>
    <property type="match status" value="1"/>
</dbReference>
<gene>
    <name evidence="4" type="primary">ZZZ3</name>
    <name evidence="4" type="ORF">CEXT_621271</name>
</gene>
<dbReference type="PROSITE" id="PS50090">
    <property type="entry name" value="MYB_LIKE"/>
    <property type="match status" value="1"/>
</dbReference>
<dbReference type="SUPFAM" id="SSF46689">
    <property type="entry name" value="Homeodomain-like"/>
    <property type="match status" value="1"/>
</dbReference>
<dbReference type="Pfam" id="PF00249">
    <property type="entry name" value="Myb_DNA-binding"/>
    <property type="match status" value="1"/>
</dbReference>
<dbReference type="GO" id="GO:0005634">
    <property type="term" value="C:nucleus"/>
    <property type="evidence" value="ECO:0007669"/>
    <property type="project" value="UniProtKB-SubCell"/>
</dbReference>
<evidence type="ECO:0000313" key="4">
    <source>
        <dbReference type="EMBL" id="GIY29900.1"/>
    </source>
</evidence>
<dbReference type="AlphaFoldDB" id="A0AAV4SBU5"/>
<dbReference type="CDD" id="cd00167">
    <property type="entry name" value="SANT"/>
    <property type="match status" value="1"/>
</dbReference>
<feature type="non-terminal residue" evidence="4">
    <location>
        <position position="223"/>
    </location>
</feature>
<feature type="region of interest" description="Disordered" evidence="2">
    <location>
        <begin position="15"/>
        <end position="35"/>
    </location>
</feature>
<dbReference type="PANTHER" id="PTHR22705">
    <property type="entry name" value="ZINC FINGER, ZZ DOMAIN CONTAINING 3"/>
    <property type="match status" value="1"/>
</dbReference>
<evidence type="ECO:0000256" key="1">
    <source>
        <dbReference type="ARBA" id="ARBA00004123"/>
    </source>
</evidence>
<organism evidence="4 5">
    <name type="scientific">Caerostris extrusa</name>
    <name type="common">Bark spider</name>
    <name type="synonym">Caerostris bankana</name>
    <dbReference type="NCBI Taxonomy" id="172846"/>
    <lineage>
        <taxon>Eukaryota</taxon>
        <taxon>Metazoa</taxon>
        <taxon>Ecdysozoa</taxon>
        <taxon>Arthropoda</taxon>
        <taxon>Chelicerata</taxon>
        <taxon>Arachnida</taxon>
        <taxon>Araneae</taxon>
        <taxon>Araneomorphae</taxon>
        <taxon>Entelegynae</taxon>
        <taxon>Araneoidea</taxon>
        <taxon>Araneidae</taxon>
        <taxon>Caerostris</taxon>
    </lineage>
</organism>
<keyword evidence="5" id="KW-1185">Reference proteome</keyword>
<dbReference type="PANTHER" id="PTHR22705:SF0">
    <property type="entry name" value="ZZ-TYPE ZINC FINGER-CONTAINING PROTEIN 3"/>
    <property type="match status" value="1"/>
</dbReference>
<dbReference type="EMBL" id="BPLR01009151">
    <property type="protein sequence ID" value="GIY29900.1"/>
    <property type="molecule type" value="Genomic_DNA"/>
</dbReference>
<accession>A0AAV4SBU5</accession>
<dbReference type="Proteomes" id="UP001054945">
    <property type="component" value="Unassembled WGS sequence"/>
</dbReference>
<proteinExistence type="predicted"/>
<feature type="domain" description="Myb-like" evidence="3">
    <location>
        <begin position="147"/>
        <end position="196"/>
    </location>
</feature>
<evidence type="ECO:0000256" key="2">
    <source>
        <dbReference type="SAM" id="MobiDB-lite"/>
    </source>
</evidence>
<evidence type="ECO:0000313" key="5">
    <source>
        <dbReference type="Proteomes" id="UP001054945"/>
    </source>
</evidence>
<dbReference type="InterPro" id="IPR037830">
    <property type="entry name" value="ZZZ3"/>
</dbReference>
<dbReference type="Gene3D" id="1.10.10.60">
    <property type="entry name" value="Homeodomain-like"/>
    <property type="match status" value="1"/>
</dbReference>
<evidence type="ECO:0000259" key="3">
    <source>
        <dbReference type="PROSITE" id="PS50090"/>
    </source>
</evidence>
<sequence>MDDIQIKIEPVDFDSNLDIMPGTSNTSTEDSETHDSNILQAHEIKKENFETTQEMDSDSLDEFCFDSDHPALKNNQDYKELIKAIAVLEAQRTKTIQDIDFPVIDWSKYAINDNSSRRQQTRLSRRAALDPYRAVFKDKSCQSQEQKTNKPNQYWTVEEQKKLEELLVKFPPEEIESRRWVKIANCLENRTPVQSRVQEIFHQTPESWHAIPGRMPNLQYLKK</sequence>
<comment type="subcellular location">
    <subcellularLocation>
        <location evidence="1">Nucleus</location>
    </subcellularLocation>
</comment>
<reference evidence="4 5" key="1">
    <citation type="submission" date="2021-06" db="EMBL/GenBank/DDBJ databases">
        <title>Caerostris extrusa draft genome.</title>
        <authorList>
            <person name="Kono N."/>
            <person name="Arakawa K."/>
        </authorList>
    </citation>
    <scope>NUCLEOTIDE SEQUENCE [LARGE SCALE GENOMIC DNA]</scope>
</reference>
<dbReference type="InterPro" id="IPR009057">
    <property type="entry name" value="Homeodomain-like_sf"/>
</dbReference>